<keyword evidence="8" id="KW-1185">Reference proteome</keyword>
<keyword evidence="2 4" id="KW-0238">DNA-binding</keyword>
<dbReference type="InterPro" id="IPR004111">
    <property type="entry name" value="Repressor_TetR_C"/>
</dbReference>
<keyword evidence="1" id="KW-0805">Transcription regulation</keyword>
<sequence>MTRTRAKRADGESANAAQARPRHAEKLSRERIITAAVALAEREGGDALSMHAVARELGTAAMSLYRHVRNREDLLEGMLDRVALSIIHPDPKADPSEEVVSIFVAIHEAMARAPWTIPILMRNDGTSRHMMPLIERILLALTRLGLDTRSARETYIMLLFYAYGDALARAGRIKSAEDAERPDIYAGFPAIQRTFAGWDAYAETYEANLRRHLRLLADRAAEQDADASDTFN</sequence>
<dbReference type="EMBL" id="JAUSUL010000005">
    <property type="protein sequence ID" value="MDQ0317505.1"/>
    <property type="molecule type" value="Genomic_DNA"/>
</dbReference>
<dbReference type="InterPro" id="IPR001647">
    <property type="entry name" value="HTH_TetR"/>
</dbReference>
<dbReference type="SUPFAM" id="SSF46689">
    <property type="entry name" value="Homeodomain-like"/>
    <property type="match status" value="1"/>
</dbReference>
<evidence type="ECO:0000256" key="5">
    <source>
        <dbReference type="SAM" id="MobiDB-lite"/>
    </source>
</evidence>
<dbReference type="InterPro" id="IPR009057">
    <property type="entry name" value="Homeodomain-like_sf"/>
</dbReference>
<feature type="DNA-binding region" description="H-T-H motif" evidence="4">
    <location>
        <begin position="49"/>
        <end position="68"/>
    </location>
</feature>
<evidence type="ECO:0000256" key="3">
    <source>
        <dbReference type="ARBA" id="ARBA00023163"/>
    </source>
</evidence>
<dbReference type="GO" id="GO:0000976">
    <property type="term" value="F:transcription cis-regulatory region binding"/>
    <property type="evidence" value="ECO:0007669"/>
    <property type="project" value="TreeGrafter"/>
</dbReference>
<dbReference type="RefSeq" id="WP_306887426.1">
    <property type="nucleotide sequence ID" value="NZ_JAUSUL010000005.1"/>
</dbReference>
<dbReference type="InterPro" id="IPR036271">
    <property type="entry name" value="Tet_transcr_reg_TetR-rel_C_sf"/>
</dbReference>
<dbReference type="GO" id="GO:0003700">
    <property type="term" value="F:DNA-binding transcription factor activity"/>
    <property type="evidence" value="ECO:0007669"/>
    <property type="project" value="TreeGrafter"/>
</dbReference>
<dbReference type="Proteomes" id="UP001229244">
    <property type="component" value="Unassembled WGS sequence"/>
</dbReference>
<evidence type="ECO:0000313" key="8">
    <source>
        <dbReference type="Proteomes" id="UP001229244"/>
    </source>
</evidence>
<name>A0AAE4AUK3_9HYPH</name>
<evidence type="ECO:0000259" key="6">
    <source>
        <dbReference type="PROSITE" id="PS50977"/>
    </source>
</evidence>
<accession>A0AAE4AUK3</accession>
<reference evidence="7" key="1">
    <citation type="submission" date="2023-07" db="EMBL/GenBank/DDBJ databases">
        <title>Genomic Encyclopedia of Type Strains, Phase IV (KMG-IV): sequencing the most valuable type-strain genomes for metagenomic binning, comparative biology and taxonomic classification.</title>
        <authorList>
            <person name="Goeker M."/>
        </authorList>
    </citation>
    <scope>NUCLEOTIDE SEQUENCE</scope>
    <source>
        <strain evidence="7">DSM 21202</strain>
    </source>
</reference>
<dbReference type="PANTHER" id="PTHR30055:SF151">
    <property type="entry name" value="TRANSCRIPTIONAL REGULATORY PROTEIN"/>
    <property type="match status" value="1"/>
</dbReference>
<dbReference type="PROSITE" id="PS50977">
    <property type="entry name" value="HTH_TETR_2"/>
    <property type="match status" value="1"/>
</dbReference>
<evidence type="ECO:0000256" key="2">
    <source>
        <dbReference type="ARBA" id="ARBA00023125"/>
    </source>
</evidence>
<dbReference type="Pfam" id="PF02909">
    <property type="entry name" value="TetR_C_1"/>
    <property type="match status" value="1"/>
</dbReference>
<dbReference type="Pfam" id="PF00440">
    <property type="entry name" value="TetR_N"/>
    <property type="match status" value="1"/>
</dbReference>
<proteinExistence type="predicted"/>
<feature type="domain" description="HTH tetR-type" evidence="6">
    <location>
        <begin position="26"/>
        <end position="86"/>
    </location>
</feature>
<dbReference type="GO" id="GO:0045892">
    <property type="term" value="P:negative regulation of DNA-templated transcription"/>
    <property type="evidence" value="ECO:0007669"/>
    <property type="project" value="InterPro"/>
</dbReference>
<protein>
    <submittedName>
        <fullName evidence="7">AcrR family transcriptional regulator</fullName>
    </submittedName>
</protein>
<dbReference type="PANTHER" id="PTHR30055">
    <property type="entry name" value="HTH-TYPE TRANSCRIPTIONAL REGULATOR RUTR"/>
    <property type="match status" value="1"/>
</dbReference>
<dbReference type="InterPro" id="IPR050109">
    <property type="entry name" value="HTH-type_TetR-like_transc_reg"/>
</dbReference>
<dbReference type="Gene3D" id="1.10.357.10">
    <property type="entry name" value="Tetracycline Repressor, domain 2"/>
    <property type="match status" value="1"/>
</dbReference>
<feature type="region of interest" description="Disordered" evidence="5">
    <location>
        <begin position="1"/>
        <end position="26"/>
    </location>
</feature>
<keyword evidence="3" id="KW-0804">Transcription</keyword>
<evidence type="ECO:0000313" key="7">
    <source>
        <dbReference type="EMBL" id="MDQ0317505.1"/>
    </source>
</evidence>
<organism evidence="7 8">
    <name type="scientific">Amorphus orientalis</name>
    <dbReference type="NCBI Taxonomy" id="649198"/>
    <lineage>
        <taxon>Bacteria</taxon>
        <taxon>Pseudomonadati</taxon>
        <taxon>Pseudomonadota</taxon>
        <taxon>Alphaproteobacteria</taxon>
        <taxon>Hyphomicrobiales</taxon>
        <taxon>Amorphaceae</taxon>
        <taxon>Amorphus</taxon>
    </lineage>
</organism>
<comment type="caution">
    <text evidence="7">The sequence shown here is derived from an EMBL/GenBank/DDBJ whole genome shotgun (WGS) entry which is preliminary data.</text>
</comment>
<dbReference type="SUPFAM" id="SSF48498">
    <property type="entry name" value="Tetracyclin repressor-like, C-terminal domain"/>
    <property type="match status" value="1"/>
</dbReference>
<evidence type="ECO:0000256" key="1">
    <source>
        <dbReference type="ARBA" id="ARBA00023015"/>
    </source>
</evidence>
<gene>
    <name evidence="7" type="ORF">J2S73_003989</name>
</gene>
<dbReference type="AlphaFoldDB" id="A0AAE4AUK3"/>
<evidence type="ECO:0000256" key="4">
    <source>
        <dbReference type="PROSITE-ProRule" id="PRU00335"/>
    </source>
</evidence>